<proteinExistence type="predicted"/>
<reference evidence="2" key="1">
    <citation type="journal article" date="2013" name="Nat. Biotechnol.">
        <title>Chinese hamster genome sequenced from sorted chromosomes.</title>
        <authorList>
            <person name="Brinkrolf K."/>
            <person name="Rupp O."/>
            <person name="Laux H."/>
            <person name="Kollin F."/>
            <person name="Ernst W."/>
            <person name="Linke B."/>
            <person name="Kofler R."/>
            <person name="Romand S."/>
            <person name="Hesse F."/>
            <person name="Budach W.E."/>
            <person name="Galosy S."/>
            <person name="Muller D."/>
            <person name="Noll T."/>
            <person name="Wienberg J."/>
            <person name="Jostock T."/>
            <person name="Leonard M."/>
            <person name="Grillari J."/>
            <person name="Tauch A."/>
            <person name="Goesmann A."/>
            <person name="Helk B."/>
            <person name="Mott J.E."/>
            <person name="Puhler A."/>
            <person name="Borth N."/>
        </authorList>
    </citation>
    <scope>NUCLEOTIDE SEQUENCE [LARGE SCALE GENOMIC DNA]</scope>
    <source>
        <strain evidence="2">17A/GY</strain>
    </source>
</reference>
<dbReference type="AlphaFoldDB" id="A0A061HWJ0"/>
<evidence type="ECO:0000313" key="2">
    <source>
        <dbReference type="Proteomes" id="UP000030759"/>
    </source>
</evidence>
<name>A0A061HWJ0_CRIGR</name>
<accession>A0A061HWJ0</accession>
<organism evidence="1 2">
    <name type="scientific">Cricetulus griseus</name>
    <name type="common">Chinese hamster</name>
    <name type="synonym">Cricetulus barabensis griseus</name>
    <dbReference type="NCBI Taxonomy" id="10029"/>
    <lineage>
        <taxon>Eukaryota</taxon>
        <taxon>Metazoa</taxon>
        <taxon>Chordata</taxon>
        <taxon>Craniata</taxon>
        <taxon>Vertebrata</taxon>
        <taxon>Euteleostomi</taxon>
        <taxon>Mammalia</taxon>
        <taxon>Eutheria</taxon>
        <taxon>Euarchontoglires</taxon>
        <taxon>Glires</taxon>
        <taxon>Rodentia</taxon>
        <taxon>Myomorpha</taxon>
        <taxon>Muroidea</taxon>
        <taxon>Cricetidae</taxon>
        <taxon>Cricetinae</taxon>
        <taxon>Cricetulus</taxon>
    </lineage>
</organism>
<protein>
    <submittedName>
        <fullName evidence="1">Uncharacterized protein</fullName>
    </submittedName>
</protein>
<dbReference type="Proteomes" id="UP000030759">
    <property type="component" value="Unassembled WGS sequence"/>
</dbReference>
<gene>
    <name evidence="1" type="ORF">H671_xg20750</name>
</gene>
<evidence type="ECO:0000313" key="1">
    <source>
        <dbReference type="EMBL" id="ERE63129.1"/>
    </source>
</evidence>
<sequence>MGQTEWPEVMNSRREKRNFQNNGMTGIRVTVGSKSYRAEAAGVLNSEFWNSSKATRAQFSVSFQTCIVFWSHTAGHHYLELECKKYHSLFCSTEHMSSCDNPPHLLLSNKDNTHCFWQLHGQGKAWWTLKTKNDQEC</sequence>
<dbReference type="EMBL" id="KE686154">
    <property type="protein sequence ID" value="ERE63129.1"/>
    <property type="molecule type" value="Genomic_DNA"/>
</dbReference>